<proteinExistence type="predicted"/>
<evidence type="ECO:0000313" key="1">
    <source>
        <dbReference type="EMBL" id="SVB22903.1"/>
    </source>
</evidence>
<accession>A0A382CC85</accession>
<organism evidence="1">
    <name type="scientific">marine metagenome</name>
    <dbReference type="NCBI Taxonomy" id="408172"/>
    <lineage>
        <taxon>unclassified sequences</taxon>
        <taxon>metagenomes</taxon>
        <taxon>ecological metagenomes</taxon>
    </lineage>
</organism>
<gene>
    <name evidence="1" type="ORF">METZ01_LOCUS175757</name>
</gene>
<reference evidence="1" key="1">
    <citation type="submission" date="2018-05" db="EMBL/GenBank/DDBJ databases">
        <authorList>
            <person name="Lanie J.A."/>
            <person name="Ng W.-L."/>
            <person name="Kazmierczak K.M."/>
            <person name="Andrzejewski T.M."/>
            <person name="Davidsen T.M."/>
            <person name="Wayne K.J."/>
            <person name="Tettelin H."/>
            <person name="Glass J.I."/>
            <person name="Rusch D."/>
            <person name="Podicherti R."/>
            <person name="Tsui H.-C.T."/>
            <person name="Winkler M.E."/>
        </authorList>
    </citation>
    <scope>NUCLEOTIDE SEQUENCE</scope>
</reference>
<name>A0A382CC85_9ZZZZ</name>
<protein>
    <submittedName>
        <fullName evidence="1">Uncharacterized protein</fullName>
    </submittedName>
</protein>
<dbReference type="AlphaFoldDB" id="A0A382CC85"/>
<sequence>MAAGQYPDFFVSFIGRSNRLDRFFQRPRADVTEKRWLHQVESLASKVVCRLRLRMSGRRRDRFFSPDPFGVCG</sequence>
<dbReference type="EMBL" id="UINC01033506">
    <property type="protein sequence ID" value="SVB22903.1"/>
    <property type="molecule type" value="Genomic_DNA"/>
</dbReference>